<dbReference type="SUPFAM" id="SSF48371">
    <property type="entry name" value="ARM repeat"/>
    <property type="match status" value="1"/>
</dbReference>
<evidence type="ECO:0000313" key="4">
    <source>
        <dbReference type="Proteomes" id="UP000500857"/>
    </source>
</evidence>
<dbReference type="InterPro" id="IPR004155">
    <property type="entry name" value="PBS_lyase_HEAT"/>
</dbReference>
<dbReference type="EMBL" id="CP051167">
    <property type="protein sequence ID" value="QIZ70823.1"/>
    <property type="molecule type" value="Genomic_DNA"/>
</dbReference>
<protein>
    <submittedName>
        <fullName evidence="3">HEAT repeat domain-containing protein</fullName>
    </submittedName>
</protein>
<dbReference type="RefSeq" id="WP_168568978.1">
    <property type="nucleotide sequence ID" value="NZ_CP051167.1"/>
</dbReference>
<dbReference type="Proteomes" id="UP000500857">
    <property type="component" value="Chromosome"/>
</dbReference>
<dbReference type="KEGG" id="oxy:HCG48_09700"/>
<dbReference type="GO" id="GO:0030089">
    <property type="term" value="C:phycobilisome"/>
    <property type="evidence" value="ECO:0007669"/>
    <property type="project" value="UniProtKB-KW"/>
</dbReference>
<sequence>MSATSSPPQPIASPEAAIAALKCDDNQIRYYAAWWLGKHQVKSAYPALCEALEDEDYRTAQGGYPLRRQAARALGQLKASEAVEALVEALACEGDPQLKEAAIQALGAIADPRAVTPLVALLDRGGEQPYEALIEALASLQVWSVSERIETFLSHPSERVQCATARYLFLKTKDSHYLQRIIANLDHENPYLRWAAAFDLGAIAHVEAAQAIVEAKVANSLKLLNLKRILEAALKHSPEDPEAMASHRQKCRVLMKAIDNLLIQV</sequence>
<dbReference type="InterPro" id="IPR016024">
    <property type="entry name" value="ARM-type_fold"/>
</dbReference>
<keyword evidence="4" id="KW-1185">Reference proteome</keyword>
<reference evidence="3 4" key="1">
    <citation type="submission" date="2020-04" db="EMBL/GenBank/DDBJ databases">
        <authorList>
            <person name="Basu S."/>
            <person name="Maruthanayagam V."/>
            <person name="Chakraborty S."/>
            <person name="Pramanik A."/>
            <person name="Mukherjee J."/>
            <person name="Brink B."/>
        </authorList>
    </citation>
    <scope>NUCLEOTIDE SEQUENCE [LARGE SCALE GENOMIC DNA]</scope>
    <source>
        <strain evidence="3 4">AP17</strain>
    </source>
</reference>
<dbReference type="Pfam" id="PF13646">
    <property type="entry name" value="HEAT_2"/>
    <property type="match status" value="1"/>
</dbReference>
<dbReference type="PANTHER" id="PTHR12697">
    <property type="entry name" value="PBS LYASE HEAT-LIKE PROTEIN"/>
    <property type="match status" value="1"/>
</dbReference>
<name>A0A6H1TYI4_9CYAN</name>
<proteinExistence type="predicted"/>
<dbReference type="AlphaFoldDB" id="A0A6H1TYI4"/>
<dbReference type="Pfam" id="PF03130">
    <property type="entry name" value="HEAT_PBS"/>
    <property type="match status" value="2"/>
</dbReference>
<dbReference type="Gene3D" id="1.25.10.10">
    <property type="entry name" value="Leucine-rich Repeat Variant"/>
    <property type="match status" value="2"/>
</dbReference>
<keyword evidence="2" id="KW-0605">Phycobilisome</keyword>
<organism evidence="3 4">
    <name type="scientific">Oxynema aestuarii AP17</name>
    <dbReference type="NCBI Taxonomy" id="2064643"/>
    <lineage>
        <taxon>Bacteria</taxon>
        <taxon>Bacillati</taxon>
        <taxon>Cyanobacteriota</taxon>
        <taxon>Cyanophyceae</taxon>
        <taxon>Oscillatoriophycideae</taxon>
        <taxon>Oscillatoriales</taxon>
        <taxon>Oscillatoriaceae</taxon>
        <taxon>Oxynema</taxon>
        <taxon>Oxynema aestuarii</taxon>
    </lineage>
</organism>
<keyword evidence="1" id="KW-0042">Antenna complex</keyword>
<evidence type="ECO:0000313" key="3">
    <source>
        <dbReference type="EMBL" id="QIZ70823.1"/>
    </source>
</evidence>
<dbReference type="InterPro" id="IPR011989">
    <property type="entry name" value="ARM-like"/>
</dbReference>
<gene>
    <name evidence="3" type="ORF">HCG48_09700</name>
</gene>
<dbReference type="GO" id="GO:0016491">
    <property type="term" value="F:oxidoreductase activity"/>
    <property type="evidence" value="ECO:0007669"/>
    <property type="project" value="TreeGrafter"/>
</dbReference>
<dbReference type="PANTHER" id="PTHR12697:SF38">
    <property type="entry name" value="PBS LYASE HEAT DOMAIN PROTEIN REPEAT-CONTAINING PROTEIN"/>
    <property type="match status" value="1"/>
</dbReference>
<evidence type="ECO:0000256" key="2">
    <source>
        <dbReference type="ARBA" id="ARBA00022738"/>
    </source>
</evidence>
<dbReference type="SMART" id="SM00567">
    <property type="entry name" value="EZ_HEAT"/>
    <property type="match status" value="4"/>
</dbReference>
<evidence type="ECO:0000256" key="1">
    <source>
        <dbReference type="ARBA" id="ARBA00022549"/>
    </source>
</evidence>
<accession>A0A6H1TYI4</accession>